<dbReference type="CDD" id="cd01285">
    <property type="entry name" value="nucleoside_deaminase"/>
    <property type="match status" value="1"/>
</dbReference>
<evidence type="ECO:0000256" key="3">
    <source>
        <dbReference type="ARBA" id="ARBA00022694"/>
    </source>
</evidence>
<protein>
    <recommendedName>
        <fullName evidence="8">tRNA-specific adenosine deaminase</fullName>
        <ecNumber evidence="8">3.5.4.33</ecNumber>
    </recommendedName>
</protein>
<proteinExistence type="inferred from homology"/>
<dbReference type="PROSITE" id="PS51747">
    <property type="entry name" value="CYT_DCMP_DEAMINASES_2"/>
    <property type="match status" value="1"/>
</dbReference>
<dbReference type="InterPro" id="IPR028883">
    <property type="entry name" value="tRNA_aden_deaminase"/>
</dbReference>
<dbReference type="Gene3D" id="3.40.140.10">
    <property type="entry name" value="Cytidine Deaminase, domain 2"/>
    <property type="match status" value="1"/>
</dbReference>
<evidence type="ECO:0000256" key="1">
    <source>
        <dbReference type="ARBA" id="ARBA00010669"/>
    </source>
</evidence>
<dbReference type="FunFam" id="3.40.140.10:FF:000005">
    <property type="entry name" value="tRNA-specific adenosine deaminase"/>
    <property type="match status" value="1"/>
</dbReference>
<evidence type="ECO:0000256" key="8">
    <source>
        <dbReference type="HAMAP-Rule" id="MF_00972"/>
    </source>
</evidence>
<keyword evidence="5 8" id="KW-0378">Hydrolase</keyword>
<dbReference type="GO" id="GO:0002100">
    <property type="term" value="P:tRNA wobble adenosine to inosine editing"/>
    <property type="evidence" value="ECO:0007669"/>
    <property type="project" value="UniProtKB-UniRule"/>
</dbReference>
<dbReference type="NCBIfam" id="NF008113">
    <property type="entry name" value="PRK10860.1"/>
    <property type="match status" value="1"/>
</dbReference>
<dbReference type="InterPro" id="IPR016193">
    <property type="entry name" value="Cytidine_deaminase-like"/>
</dbReference>
<dbReference type="InterPro" id="IPR002125">
    <property type="entry name" value="CMP_dCMP_dom"/>
</dbReference>
<dbReference type="PANTHER" id="PTHR11079">
    <property type="entry name" value="CYTOSINE DEAMINASE FAMILY MEMBER"/>
    <property type="match status" value="1"/>
</dbReference>
<keyword evidence="4 8" id="KW-0479">Metal-binding</keyword>
<keyword evidence="6 8" id="KW-0862">Zinc</keyword>
<reference evidence="10 11" key="1">
    <citation type="journal article" date="2017" name="ISME J.">
        <title>Energy and carbon metabolisms in a deep terrestrial subsurface fluid microbial community.</title>
        <authorList>
            <person name="Momper L."/>
            <person name="Jungbluth S.P."/>
            <person name="Lee M.D."/>
            <person name="Amend J.P."/>
        </authorList>
    </citation>
    <scope>NUCLEOTIDE SEQUENCE [LARGE SCALE GENOMIC DNA]</scope>
    <source>
        <strain evidence="10">SURF_26</strain>
    </source>
</reference>
<evidence type="ECO:0000313" key="10">
    <source>
        <dbReference type="EMBL" id="RJP59066.1"/>
    </source>
</evidence>
<evidence type="ECO:0000256" key="4">
    <source>
        <dbReference type="ARBA" id="ARBA00022723"/>
    </source>
</evidence>
<comment type="cofactor">
    <cofactor evidence="8">
        <name>Zn(2+)</name>
        <dbReference type="ChEBI" id="CHEBI:29105"/>
    </cofactor>
    <text evidence="8">Binds 1 zinc ion per subunit.</text>
</comment>
<organism evidence="10 11">
    <name type="scientific">Candidatus Auribacter fodinae</name>
    <dbReference type="NCBI Taxonomy" id="2093366"/>
    <lineage>
        <taxon>Bacteria</taxon>
        <taxon>Pseudomonadati</taxon>
        <taxon>Candidatus Auribacterota</taxon>
        <taxon>Candidatus Auribacteria</taxon>
        <taxon>Candidatus Auribacterales</taxon>
        <taxon>Candidatus Auribacteraceae</taxon>
        <taxon>Candidatus Auribacter</taxon>
    </lineage>
</organism>
<comment type="subunit">
    <text evidence="2 8">Homodimer.</text>
</comment>
<dbReference type="GO" id="GO:0008270">
    <property type="term" value="F:zinc ion binding"/>
    <property type="evidence" value="ECO:0007669"/>
    <property type="project" value="UniProtKB-UniRule"/>
</dbReference>
<evidence type="ECO:0000256" key="5">
    <source>
        <dbReference type="ARBA" id="ARBA00022801"/>
    </source>
</evidence>
<gene>
    <name evidence="8" type="primary">tadA</name>
    <name evidence="10" type="ORF">C4541_06945</name>
</gene>
<dbReference type="HAMAP" id="MF_00972">
    <property type="entry name" value="tRNA_aden_deaminase"/>
    <property type="match status" value="1"/>
</dbReference>
<feature type="binding site" evidence="8">
    <location>
        <position position="53"/>
    </location>
    <ligand>
        <name>Zn(2+)</name>
        <dbReference type="ChEBI" id="CHEBI:29105"/>
        <note>catalytic</note>
    </ligand>
</feature>
<dbReference type="GO" id="GO:0052717">
    <property type="term" value="F:tRNA-specific adenosine-34 deaminase activity"/>
    <property type="evidence" value="ECO:0007669"/>
    <property type="project" value="UniProtKB-UniRule"/>
</dbReference>
<dbReference type="InterPro" id="IPR058535">
    <property type="entry name" value="MafB19-deam"/>
</dbReference>
<comment type="caution">
    <text evidence="10">The sequence shown here is derived from an EMBL/GenBank/DDBJ whole genome shotgun (WGS) entry which is preliminary data.</text>
</comment>
<sequence length="152" mass="16867">MDPDERFMREAFKEALKAAEADEVPVGAVIVHDGHIIARAYNQVEILNDATAHAEMIAMTQASAALNNWRLTGATMYVTKEPCAMCAGAMVNARLERLVYGVPDKQFGGAESLFPIVDNPALRHRVQVTSGVMAQECKDLLRDFFMRVRQKD</sequence>
<name>A0A3A4R3Q1_9BACT</name>
<evidence type="ECO:0000259" key="9">
    <source>
        <dbReference type="PROSITE" id="PS51747"/>
    </source>
</evidence>
<dbReference type="PROSITE" id="PS00903">
    <property type="entry name" value="CYT_DCMP_DEAMINASES_1"/>
    <property type="match status" value="1"/>
</dbReference>
<dbReference type="Pfam" id="PF14437">
    <property type="entry name" value="MafB19-deam"/>
    <property type="match status" value="1"/>
</dbReference>
<dbReference type="SUPFAM" id="SSF53927">
    <property type="entry name" value="Cytidine deaminase-like"/>
    <property type="match status" value="1"/>
</dbReference>
<feature type="domain" description="CMP/dCMP-type deaminase" evidence="9">
    <location>
        <begin position="2"/>
        <end position="112"/>
    </location>
</feature>
<dbReference type="PANTHER" id="PTHR11079:SF202">
    <property type="entry name" value="TRNA-SPECIFIC ADENOSINE DEAMINASE"/>
    <property type="match status" value="1"/>
</dbReference>
<keyword evidence="3 8" id="KW-0819">tRNA processing</keyword>
<comment type="function">
    <text evidence="8">Catalyzes the deamination of adenosine to inosine at the wobble position 34 of tRNA(Arg2).</text>
</comment>
<dbReference type="AlphaFoldDB" id="A0A3A4R3Q1"/>
<comment type="catalytic activity">
    <reaction evidence="7 8">
        <text>adenosine(34) in tRNA + H2O + H(+) = inosine(34) in tRNA + NH4(+)</text>
        <dbReference type="Rhea" id="RHEA:43168"/>
        <dbReference type="Rhea" id="RHEA-COMP:10373"/>
        <dbReference type="Rhea" id="RHEA-COMP:10374"/>
        <dbReference type="ChEBI" id="CHEBI:15377"/>
        <dbReference type="ChEBI" id="CHEBI:15378"/>
        <dbReference type="ChEBI" id="CHEBI:28938"/>
        <dbReference type="ChEBI" id="CHEBI:74411"/>
        <dbReference type="ChEBI" id="CHEBI:82852"/>
        <dbReference type="EC" id="3.5.4.33"/>
    </reaction>
</comment>
<dbReference type="InterPro" id="IPR016192">
    <property type="entry name" value="APOBEC/CMP_deaminase_Zn-bd"/>
</dbReference>
<dbReference type="EC" id="3.5.4.33" evidence="8"/>
<feature type="binding site" evidence="8">
    <location>
        <position position="86"/>
    </location>
    <ligand>
        <name>Zn(2+)</name>
        <dbReference type="ChEBI" id="CHEBI:29105"/>
        <note>catalytic</note>
    </ligand>
</feature>
<feature type="binding site" evidence="8">
    <location>
        <position position="83"/>
    </location>
    <ligand>
        <name>Zn(2+)</name>
        <dbReference type="ChEBI" id="CHEBI:29105"/>
        <note>catalytic</note>
    </ligand>
</feature>
<dbReference type="Proteomes" id="UP000266426">
    <property type="component" value="Unassembled WGS sequence"/>
</dbReference>
<evidence type="ECO:0000313" key="11">
    <source>
        <dbReference type="Proteomes" id="UP000266426"/>
    </source>
</evidence>
<accession>A0A3A4R3Q1</accession>
<evidence type="ECO:0000256" key="2">
    <source>
        <dbReference type="ARBA" id="ARBA00011738"/>
    </source>
</evidence>
<dbReference type="EMBL" id="QZJZ01000056">
    <property type="protein sequence ID" value="RJP59066.1"/>
    <property type="molecule type" value="Genomic_DNA"/>
</dbReference>
<comment type="similarity">
    <text evidence="1">Belongs to the cytidine and deoxycytidylate deaminase family. ADAT2 subfamily.</text>
</comment>
<feature type="active site" description="Proton donor" evidence="8">
    <location>
        <position position="55"/>
    </location>
</feature>
<evidence type="ECO:0000256" key="7">
    <source>
        <dbReference type="ARBA" id="ARBA00048045"/>
    </source>
</evidence>
<evidence type="ECO:0000256" key="6">
    <source>
        <dbReference type="ARBA" id="ARBA00022833"/>
    </source>
</evidence>